<dbReference type="PANTHER" id="PTHR45725">
    <property type="entry name" value="FORMIN HOMOLOGY 2 FAMILY MEMBER"/>
    <property type="match status" value="1"/>
</dbReference>
<dbReference type="PROSITE" id="PS00028">
    <property type="entry name" value="ZINC_FINGER_C2H2_1"/>
    <property type="match status" value="1"/>
</dbReference>
<evidence type="ECO:0000313" key="5">
    <source>
        <dbReference type="Proteomes" id="UP001432027"/>
    </source>
</evidence>
<feature type="compositionally biased region" description="Low complexity" evidence="2">
    <location>
        <begin position="936"/>
        <end position="955"/>
    </location>
</feature>
<feature type="region of interest" description="Disordered" evidence="2">
    <location>
        <begin position="853"/>
        <end position="884"/>
    </location>
</feature>
<feature type="compositionally biased region" description="Basic and acidic residues" evidence="2">
    <location>
        <begin position="504"/>
        <end position="528"/>
    </location>
</feature>
<dbReference type="PANTHER" id="PTHR45725:SF18">
    <property type="entry name" value="ORC1-LIKE AAA ATPASE DOMAIN-CONTAINING PROTEIN"/>
    <property type="match status" value="1"/>
</dbReference>
<dbReference type="InterPro" id="IPR051425">
    <property type="entry name" value="Formin_Homology"/>
</dbReference>
<feature type="compositionally biased region" description="Basic and acidic residues" evidence="2">
    <location>
        <begin position="1332"/>
        <end position="1345"/>
    </location>
</feature>
<keyword evidence="1" id="KW-0862">Zinc</keyword>
<feature type="compositionally biased region" description="Polar residues" evidence="2">
    <location>
        <begin position="1768"/>
        <end position="1782"/>
    </location>
</feature>
<feature type="region of interest" description="Disordered" evidence="2">
    <location>
        <begin position="1677"/>
        <end position="1782"/>
    </location>
</feature>
<evidence type="ECO:0000313" key="4">
    <source>
        <dbReference type="EMBL" id="GMS87927.1"/>
    </source>
</evidence>
<feature type="compositionally biased region" description="Low complexity" evidence="2">
    <location>
        <begin position="857"/>
        <end position="884"/>
    </location>
</feature>
<proteinExistence type="predicted"/>
<feature type="region of interest" description="Disordered" evidence="2">
    <location>
        <begin position="1583"/>
        <end position="1611"/>
    </location>
</feature>
<dbReference type="PROSITE" id="PS50157">
    <property type="entry name" value="ZINC_FINGER_C2H2_2"/>
    <property type="match status" value="1"/>
</dbReference>
<feature type="compositionally biased region" description="Low complexity" evidence="2">
    <location>
        <begin position="400"/>
        <end position="413"/>
    </location>
</feature>
<feature type="region of interest" description="Disordered" evidence="2">
    <location>
        <begin position="1635"/>
        <end position="1655"/>
    </location>
</feature>
<comment type="caution">
    <text evidence="4">The sequence shown here is derived from an EMBL/GenBank/DDBJ whole genome shotgun (WGS) entry which is preliminary data.</text>
</comment>
<evidence type="ECO:0000259" key="3">
    <source>
        <dbReference type="PROSITE" id="PS50157"/>
    </source>
</evidence>
<feature type="compositionally biased region" description="Low complexity" evidence="2">
    <location>
        <begin position="1360"/>
        <end position="1373"/>
    </location>
</feature>
<gene>
    <name evidence="4" type="ORF">PENTCL1PPCAC_10102</name>
</gene>
<dbReference type="Proteomes" id="UP001432027">
    <property type="component" value="Unassembled WGS sequence"/>
</dbReference>
<keyword evidence="5" id="KW-1185">Reference proteome</keyword>
<organism evidence="4 5">
    <name type="scientific">Pristionchus entomophagus</name>
    <dbReference type="NCBI Taxonomy" id="358040"/>
    <lineage>
        <taxon>Eukaryota</taxon>
        <taxon>Metazoa</taxon>
        <taxon>Ecdysozoa</taxon>
        <taxon>Nematoda</taxon>
        <taxon>Chromadorea</taxon>
        <taxon>Rhabditida</taxon>
        <taxon>Rhabditina</taxon>
        <taxon>Diplogasteromorpha</taxon>
        <taxon>Diplogasteroidea</taxon>
        <taxon>Neodiplogasteridae</taxon>
        <taxon>Pristionchus</taxon>
    </lineage>
</organism>
<feature type="region of interest" description="Disordered" evidence="2">
    <location>
        <begin position="386"/>
        <end position="435"/>
    </location>
</feature>
<feature type="region of interest" description="Disordered" evidence="2">
    <location>
        <begin position="1982"/>
        <end position="2012"/>
    </location>
</feature>
<feature type="region of interest" description="Disordered" evidence="2">
    <location>
        <begin position="449"/>
        <end position="528"/>
    </location>
</feature>
<dbReference type="SMART" id="SM00355">
    <property type="entry name" value="ZnF_C2H2"/>
    <property type="match status" value="9"/>
</dbReference>
<keyword evidence="1" id="KW-0479">Metal-binding</keyword>
<dbReference type="InterPro" id="IPR013087">
    <property type="entry name" value="Znf_C2H2_type"/>
</dbReference>
<accession>A0AAV5SX72</accession>
<feature type="compositionally biased region" description="Low complexity" evidence="2">
    <location>
        <begin position="1588"/>
        <end position="1611"/>
    </location>
</feature>
<feature type="compositionally biased region" description="Polar residues" evidence="2">
    <location>
        <begin position="450"/>
        <end position="462"/>
    </location>
</feature>
<name>A0AAV5SX72_9BILA</name>
<dbReference type="GO" id="GO:0008270">
    <property type="term" value="F:zinc ion binding"/>
    <property type="evidence" value="ECO:0007669"/>
    <property type="project" value="UniProtKB-KW"/>
</dbReference>
<evidence type="ECO:0000256" key="1">
    <source>
        <dbReference type="PROSITE-ProRule" id="PRU00042"/>
    </source>
</evidence>
<dbReference type="EMBL" id="BTSX01000003">
    <property type="protein sequence ID" value="GMS87927.1"/>
    <property type="molecule type" value="Genomic_DNA"/>
</dbReference>
<feature type="compositionally biased region" description="Low complexity" evidence="2">
    <location>
        <begin position="1677"/>
        <end position="1740"/>
    </location>
</feature>
<keyword evidence="1" id="KW-0863">Zinc-finger</keyword>
<reference evidence="4" key="1">
    <citation type="submission" date="2023-10" db="EMBL/GenBank/DDBJ databases">
        <title>Genome assembly of Pristionchus species.</title>
        <authorList>
            <person name="Yoshida K."/>
            <person name="Sommer R.J."/>
        </authorList>
    </citation>
    <scope>NUCLEOTIDE SEQUENCE</scope>
    <source>
        <strain evidence="4">RS0144</strain>
    </source>
</reference>
<feature type="region of interest" description="Disordered" evidence="2">
    <location>
        <begin position="933"/>
        <end position="955"/>
    </location>
</feature>
<evidence type="ECO:0000256" key="2">
    <source>
        <dbReference type="SAM" id="MobiDB-lite"/>
    </source>
</evidence>
<sequence>MEAQPGASSLHKSRTATQTVTTVDCGLCSPSLSTSFRNFQELEEHITGVHVAVEYYACPLCTEALNDEEELFSHLMTHNNPPLFKKKKRYVGLMCAECGLYARISPDSSSEDWETFTRLMSNHSSDNIVPVVVHAMIPLKKQPQLRQEITRVTESDFLTKEESCPHCKITMPTRIEMKKHLLQGRCVSRLPSTRLALAARKTEYAREKKEKQLERSFLLEERNEEHVSKQRRRFVPHPKNQREDVGISFGAKFSSHLISDCDIEEKRIRLSQFDSPVTIPIFRRVSETRIEYAPNGLTSSLNSCDGCKLIIAGSFRAILHSCGDGVQRERPSVMKPIFSPQAAPPNDRIRCPECETHMACSVLGLQIHLSLEHNQDYIVDELLTGKSTSQSDSNSEADQSSLKKSLRPSSNSRSESDDSIKSVEPGPSNGNRQPLKVKFSLDPVTKKHSITSLASPASSKASVNEFVESDDEGGLVVDESEQMETDDQDAKENQASTEDEKMECDEQSKIEEAPSEKVKTDDQKDERCGERVSTQIWHANGPATEKNEAGPSNKQMDTDEVQEEVEKKIELENFFFQAPSSSYLPKADFFHLCRICMTVMPEDREAYMRHIQRHSAEERKLESCPKCSLLLRREEDMGKHLLQKRKLRMICTVCVKAFPDDIRYYCHLAKYHCVDLIHFCSRCNIATKSAEKMKEHINSKECAGAGCAEATYFEPLPGVIGECRMSFEGGMSPGGELMEDPNSATRAVRMNSRAHCTIDCSKRSMILPFIADPVPQPMIAFCRVSCPYDLFLMPFHQYSSNGHDRTGLFKNEMPSRENYKTYSLQQSAVKSGQIGVKGIDQIASYFFGERRGDRESSATSTTSSTRDTVPSAPSPLSAAAAAPTRSVARTSPLVGAVPPVQQSAAPAASVSAQSAAAAASLANLRKWRAKLDPKRAPAAAATPAETTEASRSAAWPPTTAAAHVAAAEASGPAAHSTPPVSPLTAAAPTPTAIVASPPILKRLLKRPDIVARAAALLDAATALDNESVYTMVQWKRPAILARKPRPAASTSAAVASAAVPSRTASAAANAGPSVAADIPAAGIPLSATTTAAAPSLKRPAEAAGTSAEPPTKQARILTAEEMAMKDESAKVPLRVMPFYTNNFCRRGPELSYTVEQKRTTMLNVEVDKDIAPMRMTRCLFCYSTRGVYNRPESRQEWIQSFVESTGGVNVASHYANKKKRVCARHFAPNEIDDQGCLVAGALPKFMMRKCLVCESHIAEVGLEMPIFYEEQLKMLSRVPDCRSDLQKMRNECGKGVQYSCPSHVILASKLFPGILTTDARAEIQMEYERVAQEERKREEEQKPDVAARTLRIPPPPPAHQRPQQQHPQQFRPPSSVVSGSDESDLMRELRSGMWHAAHEPPTPAAVQRPQSPDNFAMPPTPVMMRELRSGLWHATQEAPTPAAVQRPQSPDNFAMPPTPVMMRELRSGMWHAAQEAPTPAAVQRPQSPEESPDGFAMPATPVMRLLRQPVDEMDIQPPTPRHQAELEKIKRNYMLVDAPGTSTSAAAAPAATMAPPAASAARQQQQLLIPNSSIPIMQELAQMAQNDQRQQPRQPQQQPGVQGPPQLQHHIQHQQPINAQMRNQQGDPRLHQQGLQLPQQRQMQQQQQQMQQQQRAQQQMPQAIQQQISMQQALQMQQLRTNAQQQQQPHHPTQQQQHMQQMQQQPPVQYPPTQQQLQQLAMQQQQQQRQQQQQPQQRLQPHPPLSDQQQHLQRAAQQMVQATPIPQHAQQPGTSRMMQAQSFPQQLRVPNAAQLRTSPQQPQGTPNPQHLQQLSRLRLIQQQQLMQPQQNPHGVMVPGVSIAEMKGFLEEHIRRFYSTADQVGYHAFLNNMSEDEIKQQFAHAWGKEHQLLRQNQAIQQQQQAIRQQQMRQFQQQQAQAARAAAPAARSSPTVIASHPTHMPPAGPTTIADALAGIVPTTSLQQQQPGPSRMVQPVQPQCAAPPAVEQPGTSRMVQQAAPAAAPAAGSSTVSPTKWKQVSRAAFVCRLCVPCQKPTGTERVSFANAEEALNELGILEKTLRHHILRTHWTEDPFDPTVYVCKAHVEPEANNMQTGVQCTNTEHCGQWCLEEKEQKLHEKHGNTKMRYCCRECLVPLDGSTELSIIRHMWSKHGFALPKDATSIECPFKGNRETNCDHVSSSIDEYRAHLTNVHGYSLSHASYDDTFDNHSCGLRFKSLEAWGLHKAQVDTERRSNGRLNKDSVCCPLCGSCELWEGEIDGQKVDHFTMHALEWTSMCRLDFKEVRRGADSFNHYCENHYESAECKACQIVPDNHRTHADGHLIVGLSVEKEKPSTIHSTDYSRALLGL</sequence>
<feature type="compositionally biased region" description="Polar residues" evidence="2">
    <location>
        <begin position="386"/>
        <end position="399"/>
    </location>
</feature>
<feature type="domain" description="C2H2-type" evidence="3">
    <location>
        <begin position="56"/>
        <end position="83"/>
    </location>
</feature>
<feature type="compositionally biased region" description="Acidic residues" evidence="2">
    <location>
        <begin position="467"/>
        <end position="489"/>
    </location>
</feature>
<feature type="compositionally biased region" description="Low complexity" evidence="2">
    <location>
        <begin position="1748"/>
        <end position="1761"/>
    </location>
</feature>
<feature type="region of interest" description="Disordered" evidence="2">
    <location>
        <begin position="1332"/>
        <end position="1385"/>
    </location>
</feature>
<feature type="region of interest" description="Disordered" evidence="2">
    <location>
        <begin position="1478"/>
        <end position="1497"/>
    </location>
</feature>
<protein>
    <recommendedName>
        <fullName evidence="3">C2H2-type domain-containing protein</fullName>
    </recommendedName>
</protein>